<accession>A0A2D0MXY9</accession>
<sequence length="184" mass="20390">MINRPTVVPTVEAGGSLPNLGTDKYFALKVSTAGLSEAVKVVLFDGGRGYQLGFNFAMDPAVNIIGLTAQYQFILNDIVHNATFFDVIKQRVVSLDPQISNDQVALSQFARPIKVYDSSKGSEPRLLKTIYPDMGIHEGQYQLSINTFSDHTIITNRTALVYEQEPDCEVLFGIYQKAELGRKQ</sequence>
<reference evidence="1 2" key="1">
    <citation type="submission" date="2017-10" db="EMBL/GenBank/DDBJ databases">
        <title>The draft genome sequence of Lewinella nigricans NBRC 102662.</title>
        <authorList>
            <person name="Wang K."/>
        </authorList>
    </citation>
    <scope>NUCLEOTIDE SEQUENCE [LARGE SCALE GENOMIC DNA]</scope>
    <source>
        <strain evidence="1 2">NBRC 102662</strain>
    </source>
</reference>
<dbReference type="EMBL" id="PDUD01000076">
    <property type="protein sequence ID" value="PHN00759.1"/>
    <property type="molecule type" value="Genomic_DNA"/>
</dbReference>
<organism evidence="1 2">
    <name type="scientific">Flavilitoribacter nigricans (strain ATCC 23147 / DSM 23189 / NBRC 102662 / NCIMB 1420 / SS-2)</name>
    <name type="common">Lewinella nigricans</name>
    <dbReference type="NCBI Taxonomy" id="1122177"/>
    <lineage>
        <taxon>Bacteria</taxon>
        <taxon>Pseudomonadati</taxon>
        <taxon>Bacteroidota</taxon>
        <taxon>Saprospiria</taxon>
        <taxon>Saprospirales</taxon>
        <taxon>Lewinellaceae</taxon>
        <taxon>Flavilitoribacter</taxon>
    </lineage>
</organism>
<proteinExistence type="predicted"/>
<dbReference type="Proteomes" id="UP000223913">
    <property type="component" value="Unassembled WGS sequence"/>
</dbReference>
<evidence type="ECO:0000313" key="1">
    <source>
        <dbReference type="EMBL" id="PHN00759.1"/>
    </source>
</evidence>
<dbReference type="AlphaFoldDB" id="A0A2D0MXY9"/>
<evidence type="ECO:0000313" key="2">
    <source>
        <dbReference type="Proteomes" id="UP000223913"/>
    </source>
</evidence>
<gene>
    <name evidence="1" type="ORF">CRP01_40580</name>
</gene>
<keyword evidence="2" id="KW-1185">Reference proteome</keyword>
<protein>
    <submittedName>
        <fullName evidence="1">Uncharacterized protein</fullName>
    </submittedName>
</protein>
<comment type="caution">
    <text evidence="1">The sequence shown here is derived from an EMBL/GenBank/DDBJ whole genome shotgun (WGS) entry which is preliminary data.</text>
</comment>
<name>A0A2D0MXY9_FLAN2</name>